<evidence type="ECO:0000313" key="1">
    <source>
        <dbReference type="EMBL" id="EGE1990956.1"/>
    </source>
</evidence>
<evidence type="ECO:0000313" key="2">
    <source>
        <dbReference type="Proteomes" id="UP000854059"/>
    </source>
</evidence>
<dbReference type="Proteomes" id="UP000854059">
    <property type="component" value="Unassembled WGS sequence"/>
</dbReference>
<gene>
    <name evidence="1" type="ORF">DL968_26150</name>
</gene>
<accession>A0AAN3T9P9</accession>
<name>A0AAN3T9P9_ECOLX</name>
<sequence>PEKLIATIRGMGYSFVAVKK</sequence>
<proteinExistence type="predicted"/>
<comment type="caution">
    <text evidence="1">The sequence shown here is derived from an EMBL/GenBank/DDBJ whole genome shotgun (WGS) entry which is preliminary data.</text>
</comment>
<reference evidence="1" key="1">
    <citation type="submission" date="2018-05" db="EMBL/GenBank/DDBJ databases">
        <authorList>
            <person name="Ashton P.M."/>
            <person name="Dallman T."/>
            <person name="Nair S."/>
            <person name="De Pinna E."/>
            <person name="Peters T."/>
            <person name="Grant K."/>
        </authorList>
    </citation>
    <scope>NUCLEOTIDE SEQUENCE</scope>
    <source>
        <strain evidence="1">412057</strain>
    </source>
</reference>
<protein>
    <submittedName>
        <fullName evidence="1">Transcriptional regulator</fullName>
    </submittedName>
</protein>
<dbReference type="EMBL" id="AAVTXU010000220">
    <property type="protein sequence ID" value="EGE1990956.1"/>
    <property type="molecule type" value="Genomic_DNA"/>
</dbReference>
<dbReference type="AlphaFoldDB" id="A0AAN3T9P9"/>
<feature type="non-terminal residue" evidence="1">
    <location>
        <position position="1"/>
    </location>
</feature>
<organism evidence="1 2">
    <name type="scientific">Escherichia coli</name>
    <dbReference type="NCBI Taxonomy" id="562"/>
    <lineage>
        <taxon>Bacteria</taxon>
        <taxon>Pseudomonadati</taxon>
        <taxon>Pseudomonadota</taxon>
        <taxon>Gammaproteobacteria</taxon>
        <taxon>Enterobacterales</taxon>
        <taxon>Enterobacteriaceae</taxon>
        <taxon>Escherichia</taxon>
    </lineage>
</organism>